<reference evidence="9" key="1">
    <citation type="submission" date="2012-11" db="EMBL/GenBank/DDBJ databases">
        <authorList>
            <person name="Becker E.A."/>
            <person name="Seitzer P."/>
            <person name="Tritt A."/>
            <person name="Larsen D."/>
            <person name="Yao A."/>
            <person name="Wu D."/>
            <person name="Darling A."/>
            <person name="Eisen J.A."/>
            <person name="Facciotti M.T."/>
        </authorList>
    </citation>
    <scope>NUCLEOTIDE SEQUENCE [LARGE SCALE GENOMIC DNA]</scope>
    <source>
        <strain evidence="9">ATCC 29605 / DSM 3757 / JCM 8879 / NBRC 14742 / NCIMB 2012 / VKM B-1768 / DS2</strain>
    </source>
</reference>
<sequence>MNPYVLLAGAIASELVGTTALKLSAGFSKPLPSLGVVAGYGLAFYLVSLTLEELPIGVVYGTWAALGIVGVAAIGVVAFDEPVDLTGVVGLLLILAGIYCVNVLSEMAAH</sequence>
<evidence type="ECO:0000256" key="6">
    <source>
        <dbReference type="ARBA" id="ARBA00023136"/>
    </source>
</evidence>
<evidence type="ECO:0000256" key="1">
    <source>
        <dbReference type="ARBA" id="ARBA00004651"/>
    </source>
</evidence>
<dbReference type="OrthoDB" id="121740at2157"/>
<proteinExistence type="predicted"/>
<dbReference type="GeneID" id="8924395"/>
<evidence type="ECO:0000313" key="8">
    <source>
        <dbReference type="EMBL" id="ELY23860.1"/>
    </source>
</evidence>
<dbReference type="InterPro" id="IPR045324">
    <property type="entry name" value="Small_multidrug_res"/>
</dbReference>
<keyword evidence="6 7" id="KW-0472">Membrane</keyword>
<evidence type="ECO:0000256" key="7">
    <source>
        <dbReference type="SAM" id="Phobius"/>
    </source>
</evidence>
<evidence type="ECO:0000256" key="5">
    <source>
        <dbReference type="ARBA" id="ARBA00022989"/>
    </source>
</evidence>
<feature type="transmembrane region" description="Helical" evidence="7">
    <location>
        <begin position="85"/>
        <end position="104"/>
    </location>
</feature>
<dbReference type="GO" id="GO:0005886">
    <property type="term" value="C:plasma membrane"/>
    <property type="evidence" value="ECO:0007669"/>
    <property type="project" value="UniProtKB-SubCell"/>
</dbReference>
<evidence type="ECO:0000256" key="2">
    <source>
        <dbReference type="ARBA" id="ARBA00022448"/>
    </source>
</evidence>
<evidence type="ECO:0000313" key="9">
    <source>
        <dbReference type="Proteomes" id="UP000011532"/>
    </source>
</evidence>
<evidence type="ECO:0000256" key="3">
    <source>
        <dbReference type="ARBA" id="ARBA00022475"/>
    </source>
</evidence>
<dbReference type="AlphaFoldDB" id="A0A384L8W5"/>
<keyword evidence="5 7" id="KW-1133">Transmembrane helix</keyword>
<name>A0A384L8W5_HALVD</name>
<comment type="caution">
    <text evidence="8">The sequence shown here is derived from an EMBL/GenBank/DDBJ whole genome shotgun (WGS) entry which is preliminary data.</text>
</comment>
<dbReference type="InterPro" id="IPR000390">
    <property type="entry name" value="Small_drug/metabolite_transptr"/>
</dbReference>
<keyword evidence="3" id="KW-1003">Cell membrane</keyword>
<dbReference type="Pfam" id="PF00893">
    <property type="entry name" value="Multi_Drug_Res"/>
    <property type="match status" value="1"/>
</dbReference>
<dbReference type="PANTHER" id="PTHR30561:SF1">
    <property type="entry name" value="MULTIDRUG TRANSPORTER EMRE"/>
    <property type="match status" value="1"/>
</dbReference>
<organism evidence="8 9">
    <name type="scientific">Haloferax volcanii (strain ATCC 29605 / DSM 3757 / JCM 8879 / NBRC 14742 / NCIMB 2012 / VKM B-1768 / DS2)</name>
    <name type="common">Halobacterium volcanii</name>
    <dbReference type="NCBI Taxonomy" id="309800"/>
    <lineage>
        <taxon>Archaea</taxon>
        <taxon>Methanobacteriati</taxon>
        <taxon>Methanobacteriota</taxon>
        <taxon>Stenosarchaea group</taxon>
        <taxon>Halobacteria</taxon>
        <taxon>Halobacteriales</taxon>
        <taxon>Haloferacaceae</taxon>
        <taxon>Haloferax</taxon>
    </lineage>
</organism>
<reference evidence="8 9" key="2">
    <citation type="journal article" date="2014" name="PLoS Genet.">
        <title>Phylogenetically driven sequencing of extremely halophilic archaea reveals strategies for static and dynamic osmo-response.</title>
        <authorList>
            <person name="Becker E.A."/>
            <person name="Seitzer P.M."/>
            <person name="Tritt A."/>
            <person name="Larsen D."/>
            <person name="Krusor M."/>
            <person name="Yao A.I."/>
            <person name="Wu D."/>
            <person name="Madern D."/>
            <person name="Eisen J.A."/>
            <person name="Darling A.E."/>
            <person name="Facciotti M.T."/>
        </authorList>
    </citation>
    <scope>NUCLEOTIDE SEQUENCE [LARGE SCALE GENOMIC DNA]</scope>
    <source>
        <strain evidence="9">ATCC 29605 / DSM 3757 / JCM 8879 / NBRC 14742 / NCIMB 2012 / VKM B-1768 / DS2</strain>
    </source>
</reference>
<dbReference type="GO" id="GO:0022857">
    <property type="term" value="F:transmembrane transporter activity"/>
    <property type="evidence" value="ECO:0007669"/>
    <property type="project" value="InterPro"/>
</dbReference>
<dbReference type="SUPFAM" id="SSF103481">
    <property type="entry name" value="Multidrug resistance efflux transporter EmrE"/>
    <property type="match status" value="1"/>
</dbReference>
<feature type="transmembrane region" description="Helical" evidence="7">
    <location>
        <begin position="58"/>
        <end position="79"/>
    </location>
</feature>
<dbReference type="EMBL" id="AOHU01000106">
    <property type="protein sequence ID" value="ELY23860.1"/>
    <property type="molecule type" value="Genomic_DNA"/>
</dbReference>
<accession>A0A384L8W5</accession>
<protein>
    <submittedName>
        <fullName evidence="8">Quaternary ammonium compound-resistance protein qacE</fullName>
    </submittedName>
</protein>
<keyword evidence="2" id="KW-0813">Transport</keyword>
<feature type="transmembrane region" description="Helical" evidence="7">
    <location>
        <begin position="33"/>
        <end position="51"/>
    </location>
</feature>
<keyword evidence="4 7" id="KW-0812">Transmembrane</keyword>
<dbReference type="InterPro" id="IPR037185">
    <property type="entry name" value="EmrE-like"/>
</dbReference>
<dbReference type="Proteomes" id="UP000011532">
    <property type="component" value="Unassembled WGS sequence"/>
</dbReference>
<gene>
    <name evidence="8" type="ORF">C498_19094</name>
</gene>
<evidence type="ECO:0000256" key="4">
    <source>
        <dbReference type="ARBA" id="ARBA00022692"/>
    </source>
</evidence>
<dbReference type="RefSeq" id="WP_004045282.1">
    <property type="nucleotide sequence ID" value="NC_013967.1"/>
</dbReference>
<dbReference type="PANTHER" id="PTHR30561">
    <property type="entry name" value="SMR FAMILY PROTON-DEPENDENT DRUG EFFLUX TRANSPORTER SUGE"/>
    <property type="match status" value="1"/>
</dbReference>
<dbReference type="Gene3D" id="1.10.3730.20">
    <property type="match status" value="1"/>
</dbReference>
<comment type="subcellular location">
    <subcellularLocation>
        <location evidence="1">Cell membrane</location>
        <topology evidence="1">Multi-pass membrane protein</topology>
    </subcellularLocation>
</comment>